<feature type="compositionally biased region" description="Basic residues" evidence="6">
    <location>
        <begin position="245"/>
        <end position="254"/>
    </location>
</feature>
<organism evidence="8 9">
    <name type="scientific">Rubroshorea leprosula</name>
    <dbReference type="NCBI Taxonomy" id="152421"/>
    <lineage>
        <taxon>Eukaryota</taxon>
        <taxon>Viridiplantae</taxon>
        <taxon>Streptophyta</taxon>
        <taxon>Embryophyta</taxon>
        <taxon>Tracheophyta</taxon>
        <taxon>Spermatophyta</taxon>
        <taxon>Magnoliopsida</taxon>
        <taxon>eudicotyledons</taxon>
        <taxon>Gunneridae</taxon>
        <taxon>Pentapetalae</taxon>
        <taxon>rosids</taxon>
        <taxon>malvids</taxon>
        <taxon>Malvales</taxon>
        <taxon>Dipterocarpaceae</taxon>
        <taxon>Rubroshorea</taxon>
    </lineage>
</organism>
<evidence type="ECO:0000313" key="9">
    <source>
        <dbReference type="Proteomes" id="UP001054252"/>
    </source>
</evidence>
<feature type="compositionally biased region" description="Low complexity" evidence="6">
    <location>
        <begin position="255"/>
        <end position="269"/>
    </location>
</feature>
<comment type="caution">
    <text evidence="8">The sequence shown here is derived from an EMBL/GenBank/DDBJ whole genome shotgun (WGS) entry which is preliminary data.</text>
</comment>
<protein>
    <recommendedName>
        <fullName evidence="7">HMA domain-containing protein</fullName>
    </recommendedName>
</protein>
<evidence type="ECO:0000256" key="6">
    <source>
        <dbReference type="SAM" id="MobiDB-lite"/>
    </source>
</evidence>
<accession>A0AAV5J0D7</accession>
<dbReference type="SUPFAM" id="SSF55008">
    <property type="entry name" value="HMA, heavy metal-associated domain"/>
    <property type="match status" value="1"/>
</dbReference>
<evidence type="ECO:0000256" key="2">
    <source>
        <dbReference type="ARBA" id="ARBA00022723"/>
    </source>
</evidence>
<evidence type="ECO:0000259" key="7">
    <source>
        <dbReference type="PROSITE" id="PS50846"/>
    </source>
</evidence>
<name>A0AAV5J0D7_9ROSI</name>
<comment type="similarity">
    <text evidence="5">Belongs to the HIPP family.</text>
</comment>
<keyword evidence="3" id="KW-0449">Lipoprotein</keyword>
<dbReference type="Pfam" id="PF00403">
    <property type="entry name" value="HMA"/>
    <property type="match status" value="1"/>
</dbReference>
<dbReference type="PANTHER" id="PTHR45868:SF80">
    <property type="entry name" value="F15K9.8-RELATED"/>
    <property type="match status" value="1"/>
</dbReference>
<feature type="compositionally biased region" description="Basic and acidic residues" evidence="6">
    <location>
        <begin position="165"/>
        <end position="191"/>
    </location>
</feature>
<feature type="compositionally biased region" description="Basic and acidic residues" evidence="6">
    <location>
        <begin position="198"/>
        <end position="213"/>
    </location>
</feature>
<dbReference type="InterPro" id="IPR036163">
    <property type="entry name" value="HMA_dom_sf"/>
</dbReference>
<evidence type="ECO:0000256" key="1">
    <source>
        <dbReference type="ARBA" id="ARBA00022481"/>
    </source>
</evidence>
<dbReference type="Proteomes" id="UP001054252">
    <property type="component" value="Unassembled WGS sequence"/>
</dbReference>
<dbReference type="InterPro" id="IPR006121">
    <property type="entry name" value="HMA_dom"/>
</dbReference>
<dbReference type="PROSITE" id="PS50846">
    <property type="entry name" value="HMA_2"/>
    <property type="match status" value="1"/>
</dbReference>
<keyword evidence="2" id="KW-0479">Metal-binding</keyword>
<dbReference type="CDD" id="cd00371">
    <property type="entry name" value="HMA"/>
    <property type="match status" value="1"/>
</dbReference>
<sequence>MDVEREVRSPVKPILEWLQRGPMLVGDWKEDRIQKDAVKANPQTGLAKLYSAIMECYSSLTRTTSELGAPATATIAGNLGQVISIFLWMAAKPAEETPGALKFQTWVLKVSIHCEGCKKKVKKVLQGIDGVYMTEIDSQQHKVIVNGNVGAETLIKKLMRSGKHAELWPEKAEKEEKPGKSKNNEKQKEPKDSEDEVRDGGDKKLAKQPEQEAKNGGNQPPEVDNKGSHESEETGGENGGNQNGVKKKKNKGKKGNSSDGNGDNNNHGEMMPADPPSAVATTPDSAPPMASMNLNPAFQLPAPYPAMYHTPPPSGINYNMAYPSAGTSYFAPSISCPPPPLDPIGNSGEDDYNEDEVGCAIM</sequence>
<evidence type="ECO:0000256" key="5">
    <source>
        <dbReference type="ARBA" id="ARBA00024045"/>
    </source>
</evidence>
<evidence type="ECO:0000256" key="3">
    <source>
        <dbReference type="ARBA" id="ARBA00023288"/>
    </source>
</evidence>
<evidence type="ECO:0000313" key="8">
    <source>
        <dbReference type="EMBL" id="GKV04923.1"/>
    </source>
</evidence>
<feature type="compositionally biased region" description="Acidic residues" evidence="6">
    <location>
        <begin position="348"/>
        <end position="362"/>
    </location>
</feature>
<dbReference type="EMBL" id="BPVZ01000022">
    <property type="protein sequence ID" value="GKV04923.1"/>
    <property type="molecule type" value="Genomic_DNA"/>
</dbReference>
<proteinExistence type="inferred from homology"/>
<keyword evidence="9" id="KW-1185">Reference proteome</keyword>
<dbReference type="Gene3D" id="3.30.70.100">
    <property type="match status" value="1"/>
</dbReference>
<feature type="region of interest" description="Disordered" evidence="6">
    <location>
        <begin position="340"/>
        <end position="362"/>
    </location>
</feature>
<feature type="compositionally biased region" description="Basic and acidic residues" evidence="6">
    <location>
        <begin position="223"/>
        <end position="232"/>
    </location>
</feature>
<evidence type="ECO:0000256" key="4">
    <source>
        <dbReference type="ARBA" id="ARBA00023289"/>
    </source>
</evidence>
<dbReference type="AlphaFoldDB" id="A0AAV5J0D7"/>
<gene>
    <name evidence="8" type="ORF">SLEP1_g17010</name>
</gene>
<feature type="domain" description="HMA" evidence="7">
    <location>
        <begin position="103"/>
        <end position="166"/>
    </location>
</feature>
<dbReference type="PANTHER" id="PTHR45868">
    <property type="entry name" value="HEAVY METAL-ASSOCIATED ISOPRENYLATED PLANT PROTEIN 33-RELATED"/>
    <property type="match status" value="1"/>
</dbReference>
<keyword evidence="1" id="KW-0488">Methylation</keyword>
<dbReference type="GO" id="GO:0046872">
    <property type="term" value="F:metal ion binding"/>
    <property type="evidence" value="ECO:0007669"/>
    <property type="project" value="UniProtKB-KW"/>
</dbReference>
<reference evidence="8 9" key="1">
    <citation type="journal article" date="2021" name="Commun. Biol.">
        <title>The genome of Shorea leprosula (Dipterocarpaceae) highlights the ecological relevance of drought in aseasonal tropical rainforests.</title>
        <authorList>
            <person name="Ng K.K.S."/>
            <person name="Kobayashi M.J."/>
            <person name="Fawcett J.A."/>
            <person name="Hatakeyama M."/>
            <person name="Paape T."/>
            <person name="Ng C.H."/>
            <person name="Ang C.C."/>
            <person name="Tnah L.H."/>
            <person name="Lee C.T."/>
            <person name="Nishiyama T."/>
            <person name="Sese J."/>
            <person name="O'Brien M.J."/>
            <person name="Copetti D."/>
            <person name="Mohd Noor M.I."/>
            <person name="Ong R.C."/>
            <person name="Putra M."/>
            <person name="Sireger I.Z."/>
            <person name="Indrioko S."/>
            <person name="Kosugi Y."/>
            <person name="Izuno A."/>
            <person name="Isagi Y."/>
            <person name="Lee S.L."/>
            <person name="Shimizu K.K."/>
        </authorList>
    </citation>
    <scope>NUCLEOTIDE SEQUENCE [LARGE SCALE GENOMIC DNA]</scope>
    <source>
        <strain evidence="8">214</strain>
    </source>
</reference>
<keyword evidence="4" id="KW-0636">Prenylation</keyword>
<feature type="region of interest" description="Disordered" evidence="6">
    <location>
        <begin position="165"/>
        <end position="293"/>
    </location>
</feature>